<keyword evidence="2" id="KW-1185">Reference proteome</keyword>
<dbReference type="AlphaFoldDB" id="A0A195BRA6"/>
<dbReference type="EMBL" id="KQ976418">
    <property type="protein sequence ID" value="KYM89464.1"/>
    <property type="molecule type" value="Genomic_DNA"/>
</dbReference>
<accession>A0A195BRA6</accession>
<evidence type="ECO:0000313" key="1">
    <source>
        <dbReference type="EMBL" id="KYM89464.1"/>
    </source>
</evidence>
<dbReference type="Proteomes" id="UP000078540">
    <property type="component" value="Unassembled WGS sequence"/>
</dbReference>
<protein>
    <submittedName>
        <fullName evidence="1">Uncharacterized protein</fullName>
    </submittedName>
</protein>
<name>A0A195BRA6_9HYME</name>
<reference evidence="1 2" key="1">
    <citation type="submission" date="2015-09" db="EMBL/GenBank/DDBJ databases">
        <title>Atta colombica WGS genome.</title>
        <authorList>
            <person name="Nygaard S."/>
            <person name="Hu H."/>
            <person name="Boomsma J."/>
            <person name="Zhang G."/>
        </authorList>
    </citation>
    <scope>NUCLEOTIDE SEQUENCE [LARGE SCALE GENOMIC DNA]</scope>
    <source>
        <strain evidence="1">Treedump-2</strain>
        <tissue evidence="1">Whole body</tissue>
    </source>
</reference>
<gene>
    <name evidence="1" type="ORF">ALC53_02303</name>
</gene>
<evidence type="ECO:0000313" key="2">
    <source>
        <dbReference type="Proteomes" id="UP000078540"/>
    </source>
</evidence>
<sequence>MGRVRERERKTERGPVESVVVSQIMRITSHGFSSMSAGSRHESGISSHCELLLRWDVGFVS</sequence>
<organism evidence="1 2">
    <name type="scientific">Atta colombica</name>
    <dbReference type="NCBI Taxonomy" id="520822"/>
    <lineage>
        <taxon>Eukaryota</taxon>
        <taxon>Metazoa</taxon>
        <taxon>Ecdysozoa</taxon>
        <taxon>Arthropoda</taxon>
        <taxon>Hexapoda</taxon>
        <taxon>Insecta</taxon>
        <taxon>Pterygota</taxon>
        <taxon>Neoptera</taxon>
        <taxon>Endopterygota</taxon>
        <taxon>Hymenoptera</taxon>
        <taxon>Apocrita</taxon>
        <taxon>Aculeata</taxon>
        <taxon>Formicoidea</taxon>
        <taxon>Formicidae</taxon>
        <taxon>Myrmicinae</taxon>
        <taxon>Atta</taxon>
    </lineage>
</organism>
<proteinExistence type="predicted"/>